<dbReference type="RefSeq" id="WP_115285306.1">
    <property type="nucleotide sequence ID" value="NZ_CP034705.1"/>
</dbReference>
<name>A0A3Q9LB62_SALET</name>
<evidence type="ECO:0000313" key="4">
    <source>
        <dbReference type="EMBL" id="AZT29839.1"/>
    </source>
</evidence>
<evidence type="ECO:0000313" key="3">
    <source>
        <dbReference type="EMBL" id="AZT12958.1"/>
    </source>
</evidence>
<proteinExistence type="predicted"/>
<dbReference type="AlphaFoldDB" id="A0A3Q9LB62"/>
<protein>
    <submittedName>
        <fullName evidence="2">Uncharacterized protein</fullName>
    </submittedName>
</protein>
<dbReference type="EMBL" id="CP034706">
    <property type="protein sequence ID" value="AZS96344.1"/>
    <property type="molecule type" value="Genomic_DNA"/>
</dbReference>
<evidence type="ECO:0000313" key="1">
    <source>
        <dbReference type="EMBL" id="AZS96344.1"/>
    </source>
</evidence>
<dbReference type="EMBL" id="CP034705">
    <property type="protein sequence ID" value="AZT04617.1"/>
    <property type="molecule type" value="Genomic_DNA"/>
</dbReference>
<gene>
    <name evidence="4" type="ORF">ELZ69_16390</name>
    <name evidence="3" type="ORF">ELZ75_16090</name>
    <name evidence="1" type="ORF">ELZ95_16055</name>
    <name evidence="2" type="ORF">ELZ96_16090</name>
</gene>
<organism evidence="2">
    <name type="scientific">Salmonella enterica subsp. enterica serovar Moero</name>
    <dbReference type="NCBI Taxonomy" id="2500154"/>
    <lineage>
        <taxon>Bacteria</taxon>
        <taxon>Pseudomonadati</taxon>
        <taxon>Pseudomonadota</taxon>
        <taxon>Gammaproteobacteria</taxon>
        <taxon>Enterobacterales</taxon>
        <taxon>Enterobacteriaceae</taxon>
        <taxon>Salmonella</taxon>
    </lineage>
</organism>
<evidence type="ECO:0000313" key="2">
    <source>
        <dbReference type="EMBL" id="AZT04617.1"/>
    </source>
</evidence>
<sequence length="111" mass="12193">MSVKSVAIHKLLQMTLDKNAFKCQGKNITLSFMMINDNPSVSTKVAVTLILAFSPGGGVTRAYSFGEFTVGPSWGLQKFTLNILFEDLLSDDTTIAYLSIDMPKNQTINLQ</sequence>
<dbReference type="EMBL" id="CP034722">
    <property type="protein sequence ID" value="AZT29839.1"/>
    <property type="molecule type" value="Genomic_DNA"/>
</dbReference>
<reference evidence="2" key="1">
    <citation type="submission" date="2018-12" db="EMBL/GenBank/DDBJ databases">
        <title>Complete genome sequences of twenty non-typhoidal Salmonella isolates from Rwanda.</title>
        <authorList>
            <person name="Byukusenge M."/>
            <person name="Li L."/>
            <person name="Subhashinie K."/>
            <person name="Nzayirambaho M."/>
            <person name="Kuchipudi S.V."/>
            <person name="Jayarao B.M."/>
        </authorList>
    </citation>
    <scope>NUCLEOTIDE SEQUENCE</scope>
    <source>
        <strain evidence="4">RSE02</strain>
        <strain evidence="3">RSE08</strain>
        <strain evidence="1">RSE28</strain>
        <strain evidence="2">RSE29</strain>
    </source>
</reference>
<dbReference type="EMBL" id="CP034718">
    <property type="protein sequence ID" value="AZT12958.1"/>
    <property type="molecule type" value="Genomic_DNA"/>
</dbReference>
<accession>A0A3Q9LB62</accession>